<evidence type="ECO:0000313" key="2">
    <source>
        <dbReference type="EMBL" id="SFA89347.1"/>
    </source>
</evidence>
<gene>
    <name evidence="2" type="ORF">SAMN04244571_00698</name>
    <name evidence="3" type="ORF">SAMN04244574_01346</name>
</gene>
<accession>A0A1I4B813</accession>
<organism evidence="3 5">
    <name type="scientific">Azotobacter beijerinckii</name>
    <dbReference type="NCBI Taxonomy" id="170623"/>
    <lineage>
        <taxon>Bacteria</taxon>
        <taxon>Pseudomonadati</taxon>
        <taxon>Pseudomonadota</taxon>
        <taxon>Gammaproteobacteria</taxon>
        <taxon>Pseudomonadales</taxon>
        <taxon>Pseudomonadaceae</taxon>
        <taxon>Azotobacter</taxon>
    </lineage>
</organism>
<protein>
    <recommendedName>
        <fullName evidence="6">DUF3566 domain-containing protein</fullName>
    </recommendedName>
</protein>
<proteinExistence type="predicted"/>
<dbReference type="Proteomes" id="UP000198861">
    <property type="component" value="Unassembled WGS sequence"/>
</dbReference>
<dbReference type="AlphaFoldDB" id="A0A1I4B813"/>
<dbReference type="EMBL" id="FOSX01000014">
    <property type="protein sequence ID" value="SFK64089.1"/>
    <property type="molecule type" value="Genomic_DNA"/>
</dbReference>
<dbReference type="Proteomes" id="UP000199579">
    <property type="component" value="Unassembled WGS sequence"/>
</dbReference>
<reference evidence="3 5" key="2">
    <citation type="submission" date="2016-10" db="EMBL/GenBank/DDBJ databases">
        <authorList>
            <person name="de Groot N.N."/>
        </authorList>
    </citation>
    <scope>NUCLEOTIDE SEQUENCE [LARGE SCALE GENOMIC DNA]</scope>
    <source>
        <strain evidence="3 5">DSM 381</strain>
    </source>
</reference>
<evidence type="ECO:0000313" key="5">
    <source>
        <dbReference type="Proteomes" id="UP000199579"/>
    </source>
</evidence>
<dbReference type="EMBL" id="FOKJ01000007">
    <property type="protein sequence ID" value="SFA89347.1"/>
    <property type="molecule type" value="Genomic_DNA"/>
</dbReference>
<name>A0A1I4B813_9GAMM</name>
<sequence length="93" mass="10426">MKHQITRLSPHQNGKVCGILTAATSFFVFVPFLLFLSLFVPPQGRPPFITILLVPLFYLVMGYLAVRIGCTLYNFAVKYIGGLEFDAKDDEAK</sequence>
<feature type="transmembrane region" description="Helical" evidence="1">
    <location>
        <begin position="16"/>
        <end position="40"/>
    </location>
</feature>
<keyword evidence="4" id="KW-1185">Reference proteome</keyword>
<evidence type="ECO:0000313" key="3">
    <source>
        <dbReference type="EMBL" id="SFK64089.1"/>
    </source>
</evidence>
<keyword evidence="1" id="KW-0812">Transmembrane</keyword>
<dbReference type="RefSeq" id="WP_090937455.1">
    <property type="nucleotide sequence ID" value="NZ_FOKJ01000007.1"/>
</dbReference>
<evidence type="ECO:0008006" key="6">
    <source>
        <dbReference type="Google" id="ProtNLM"/>
    </source>
</evidence>
<feature type="transmembrane region" description="Helical" evidence="1">
    <location>
        <begin position="46"/>
        <end position="66"/>
    </location>
</feature>
<keyword evidence="1" id="KW-1133">Transmembrane helix</keyword>
<evidence type="ECO:0000256" key="1">
    <source>
        <dbReference type="SAM" id="Phobius"/>
    </source>
</evidence>
<reference evidence="2 4" key="1">
    <citation type="submission" date="2016-10" db="EMBL/GenBank/DDBJ databases">
        <authorList>
            <person name="Varghese N."/>
            <person name="Submissions S."/>
        </authorList>
    </citation>
    <scope>NUCLEOTIDE SEQUENCE [LARGE SCALE GENOMIC DNA]</scope>
    <source>
        <strain evidence="2 4">DSM 282</strain>
    </source>
</reference>
<keyword evidence="1" id="KW-0472">Membrane</keyword>
<evidence type="ECO:0000313" key="4">
    <source>
        <dbReference type="Proteomes" id="UP000198861"/>
    </source>
</evidence>